<evidence type="ECO:0000313" key="1">
    <source>
        <dbReference type="EMBL" id="EHI13616.1"/>
    </source>
</evidence>
<keyword evidence="2" id="KW-1185">Reference proteome</keyword>
<organism evidence="1 2">
    <name type="scientific">Mycolicibacterium thermoresistibile (strain ATCC 19527 / DSM 44167 / CIP 105390 / JCM 6362 / NCTC 10409 / 316)</name>
    <name type="common">Mycobacterium thermoresistibile</name>
    <dbReference type="NCBI Taxonomy" id="1078020"/>
    <lineage>
        <taxon>Bacteria</taxon>
        <taxon>Bacillati</taxon>
        <taxon>Actinomycetota</taxon>
        <taxon>Actinomycetes</taxon>
        <taxon>Mycobacteriales</taxon>
        <taxon>Mycobacteriaceae</taxon>
        <taxon>Mycolicibacterium</taxon>
    </lineage>
</organism>
<dbReference type="AlphaFoldDB" id="G7CEH4"/>
<dbReference type="Proteomes" id="UP000004915">
    <property type="component" value="Unassembled WGS sequence"/>
</dbReference>
<dbReference type="EMBL" id="AGVE01000037">
    <property type="protein sequence ID" value="EHI13616.1"/>
    <property type="molecule type" value="Genomic_DNA"/>
</dbReference>
<name>G7CEH4_MYCT3</name>
<evidence type="ECO:0000313" key="2">
    <source>
        <dbReference type="Proteomes" id="UP000004915"/>
    </source>
</evidence>
<protein>
    <submittedName>
        <fullName evidence="1">Uncharacterized protein</fullName>
    </submittedName>
</protein>
<proteinExistence type="predicted"/>
<comment type="caution">
    <text evidence="1">The sequence shown here is derived from an EMBL/GenBank/DDBJ whole genome shotgun (WGS) entry which is preliminary data.</text>
</comment>
<reference evidence="1 2" key="1">
    <citation type="submission" date="2011-11" db="EMBL/GenBank/DDBJ databases">
        <authorList>
            <consortium name="Tuberculosis Structural Genomics Consortium"/>
            <person name="Ioerger T.R."/>
        </authorList>
    </citation>
    <scope>NUCLEOTIDE SEQUENCE [LARGE SCALE GENOMIC DNA]</scope>
    <source>
        <strain evidence="2">ATCC 19527 / DSM 44167 / CIP 105390 / JCM 6362 / NCTC 10409 / 316</strain>
    </source>
</reference>
<sequence length="106" mass="10688">MKPLTARSSADRTTGLSLVSTVIVAPAFSSPASIVVTASVVEHFTVCTVSTSAPSSAISAVPDGSVPAARSGAAVVEQADSAAAILKAIARTVRFDITPRFDSDLN</sequence>
<accession>G7CEH4</accession>
<gene>
    <name evidence="1" type="ORF">KEK_06942</name>
</gene>